<evidence type="ECO:0000313" key="2">
    <source>
        <dbReference type="EMBL" id="KFG34610.1"/>
    </source>
</evidence>
<dbReference type="VEuPathDB" id="ToxoDB:TGDOM2_360550"/>
<feature type="region of interest" description="Disordered" evidence="1">
    <location>
        <begin position="75"/>
        <end position="124"/>
    </location>
</feature>
<protein>
    <submittedName>
        <fullName evidence="2">Uncharacterized protein</fullName>
    </submittedName>
</protein>
<reference evidence="2 3" key="1">
    <citation type="submission" date="2014-02" db="EMBL/GenBank/DDBJ databases">
        <authorList>
            <person name="Sibley D."/>
            <person name="Venepally P."/>
            <person name="Karamycheva S."/>
            <person name="Hadjithomas M."/>
            <person name="Khan A."/>
            <person name="Brunk B."/>
            <person name="Roos D."/>
            <person name="Caler E."/>
            <person name="Lorenzi H."/>
        </authorList>
    </citation>
    <scope>NUCLEOTIDE SEQUENCE [LARGE SCALE GENOMIC DNA]</scope>
    <source>
        <strain evidence="2 3">GAB2-2007-GAL-DOM2</strain>
    </source>
</reference>
<organism evidence="2 3">
    <name type="scientific">Toxoplasma gondii GAB2-2007-GAL-DOM2</name>
    <dbReference type="NCBI Taxonomy" id="1130820"/>
    <lineage>
        <taxon>Eukaryota</taxon>
        <taxon>Sar</taxon>
        <taxon>Alveolata</taxon>
        <taxon>Apicomplexa</taxon>
        <taxon>Conoidasida</taxon>
        <taxon>Coccidia</taxon>
        <taxon>Eucoccidiorida</taxon>
        <taxon>Eimeriorina</taxon>
        <taxon>Sarcocystidae</taxon>
        <taxon>Toxoplasma</taxon>
    </lineage>
</organism>
<evidence type="ECO:0000313" key="3">
    <source>
        <dbReference type="Proteomes" id="UP000028837"/>
    </source>
</evidence>
<feature type="compositionally biased region" description="Basic and acidic residues" evidence="1">
    <location>
        <begin position="75"/>
        <end position="91"/>
    </location>
</feature>
<comment type="caution">
    <text evidence="2">The sequence shown here is derived from an EMBL/GenBank/DDBJ whole genome shotgun (WGS) entry which is preliminary data.</text>
</comment>
<accession>A0A086JR42</accession>
<sequence>MCVLSLTVRWTASRQCDGRAKNHSPALSLALSAAVARNESSATTESPVLAVTLQTFAVRDRFSVQQEMRERRIFIHGEPRQDPRSFEEQRAAKSKRNGTEDVEQADVYAPPQDPQEESVPSLVTRKIPEEEKSIFLFKVAR</sequence>
<dbReference type="Proteomes" id="UP000028837">
    <property type="component" value="Unassembled WGS sequence"/>
</dbReference>
<proteinExistence type="predicted"/>
<dbReference type="AlphaFoldDB" id="A0A086JR42"/>
<name>A0A086JR42_TOXGO</name>
<evidence type="ECO:0000256" key="1">
    <source>
        <dbReference type="SAM" id="MobiDB-lite"/>
    </source>
</evidence>
<dbReference type="EMBL" id="AHZU02001231">
    <property type="protein sequence ID" value="KFG34610.1"/>
    <property type="molecule type" value="Genomic_DNA"/>
</dbReference>
<gene>
    <name evidence="2" type="ORF">TGDOM2_360550</name>
</gene>